<comment type="similarity">
    <text evidence="2">Belongs to the AAE transporter (TC 2.A.81) family.</text>
</comment>
<sequence>MLGAGMELHGAAQALLVLSLAAALGLGLGQIQVAGVRLGVGGVLFAGIGLGHLGLTIDPTMMSFAREFGLVLFVYAIGVSVGPGFFQAFKKDGMALNLMAASVVVLGTLVAAGLHLFAGLPLPAALGVLAGAVTNTPSLAAGQEVMGQLGAQGAGIVLGQAYAVAYPFGIVGILLTMLGLRFIFGIDPKAASAAFLAAREAAHPTVMTINIEIANPAVFGCRVRDLDELREIGVVLSRVLHDGSQHIVRADDVLAKGDVVLAVGPKSRLGRLTRLLGPVAKIDLKTMESHDVVWERMVVTRSDVLGKSLGELDFRRSHGMVVSRVNRAGHDLVPDAHLRLQFADALTVVGEPSQMPAMSKILGNRAKALQETQMVPIFVGIALGMVLGSVPIMLPGLPSAVKLGLAGGPLLVAILLSRLGHFGPVVWFMTPAANHVMRDLGITLFLSAVGVKAGAGFVDTLVHGAGLTWLMWGMAVTLVPLATVALVGHLWLKTNYLTLCGLLAGSMTDPPALAFAQGLASSEAAILSYATVYPLVMVLRIVAPQVVALALWM</sequence>
<dbReference type="EMBL" id="LWQU01000143">
    <property type="protein sequence ID" value="OAN49846.1"/>
    <property type="molecule type" value="Genomic_DNA"/>
</dbReference>
<reference evidence="10 11" key="1">
    <citation type="submission" date="2016-04" db="EMBL/GenBank/DDBJ databases">
        <title>Draft genome sequence of freshwater magnetotactic bacteria Magnetospirillum marisnigri SP-1 and Magnetospirillum moscoviense BB-1.</title>
        <authorList>
            <person name="Koziaeva V."/>
            <person name="Dziuba M.V."/>
            <person name="Ivanov T.M."/>
            <person name="Kuznetsov B."/>
            <person name="Grouzdev D.S."/>
        </authorList>
    </citation>
    <scope>NUCLEOTIDE SEQUENCE [LARGE SCALE GENOMIC DNA]</scope>
    <source>
        <strain evidence="10 11">BB-1</strain>
    </source>
</reference>
<accession>A0A178MMF3</accession>
<evidence type="ECO:0000313" key="11">
    <source>
        <dbReference type="Proteomes" id="UP000078543"/>
    </source>
</evidence>
<feature type="transmembrane region" description="Helical" evidence="8">
    <location>
        <begin position="161"/>
        <end position="184"/>
    </location>
</feature>
<dbReference type="NCBIfam" id="TIGR01625">
    <property type="entry name" value="YidE_YbjL_dupl"/>
    <property type="match status" value="2"/>
</dbReference>
<feature type="domain" description="RCK C-terminal" evidence="9">
    <location>
        <begin position="196"/>
        <end position="278"/>
    </location>
</feature>
<dbReference type="InterPro" id="IPR050144">
    <property type="entry name" value="AAE_transporter"/>
</dbReference>
<feature type="transmembrane region" description="Helical" evidence="8">
    <location>
        <begin position="69"/>
        <end position="89"/>
    </location>
</feature>
<keyword evidence="11" id="KW-1185">Reference proteome</keyword>
<evidence type="ECO:0000256" key="8">
    <source>
        <dbReference type="SAM" id="Phobius"/>
    </source>
</evidence>
<feature type="transmembrane region" description="Helical" evidence="8">
    <location>
        <begin position="499"/>
        <end position="520"/>
    </location>
</feature>
<dbReference type="Gene3D" id="3.30.70.1450">
    <property type="entry name" value="Regulator of K+ conductance, C-terminal domain"/>
    <property type="match status" value="2"/>
</dbReference>
<dbReference type="InterPro" id="IPR006037">
    <property type="entry name" value="RCK_C"/>
</dbReference>
<dbReference type="Pfam" id="PF06826">
    <property type="entry name" value="Asp-Al_Ex"/>
    <property type="match status" value="2"/>
</dbReference>
<keyword evidence="5 8" id="KW-0812">Transmembrane</keyword>
<feature type="transmembrane region" description="Helical" evidence="8">
    <location>
        <begin position="470"/>
        <end position="492"/>
    </location>
</feature>
<dbReference type="GO" id="GO:0008324">
    <property type="term" value="F:monoatomic cation transmembrane transporter activity"/>
    <property type="evidence" value="ECO:0007669"/>
    <property type="project" value="InterPro"/>
</dbReference>
<dbReference type="NCBIfam" id="NF003007">
    <property type="entry name" value="PRK03818.1"/>
    <property type="match status" value="1"/>
</dbReference>
<keyword evidence="4" id="KW-1003">Cell membrane</keyword>
<dbReference type="Proteomes" id="UP000078543">
    <property type="component" value="Unassembled WGS sequence"/>
</dbReference>
<evidence type="ECO:0000313" key="10">
    <source>
        <dbReference type="EMBL" id="OAN49846.1"/>
    </source>
</evidence>
<evidence type="ECO:0000256" key="7">
    <source>
        <dbReference type="ARBA" id="ARBA00023136"/>
    </source>
</evidence>
<feature type="transmembrane region" description="Helical" evidence="8">
    <location>
        <begin position="374"/>
        <end position="394"/>
    </location>
</feature>
<dbReference type="PROSITE" id="PS51202">
    <property type="entry name" value="RCK_C"/>
    <property type="match status" value="2"/>
</dbReference>
<gene>
    <name evidence="10" type="ORF">A6A05_12955</name>
</gene>
<dbReference type="InterPro" id="IPR036721">
    <property type="entry name" value="RCK_C_sf"/>
</dbReference>
<evidence type="ECO:0000256" key="5">
    <source>
        <dbReference type="ARBA" id="ARBA00022692"/>
    </source>
</evidence>
<feature type="transmembrane region" description="Helical" evidence="8">
    <location>
        <begin position="95"/>
        <end position="117"/>
    </location>
</feature>
<organism evidence="10 11">
    <name type="scientific">Magnetospirillum moscoviense</name>
    <dbReference type="NCBI Taxonomy" id="1437059"/>
    <lineage>
        <taxon>Bacteria</taxon>
        <taxon>Pseudomonadati</taxon>
        <taxon>Pseudomonadota</taxon>
        <taxon>Alphaproteobacteria</taxon>
        <taxon>Rhodospirillales</taxon>
        <taxon>Rhodospirillaceae</taxon>
        <taxon>Magnetospirillum</taxon>
    </lineage>
</organism>
<evidence type="ECO:0000259" key="9">
    <source>
        <dbReference type="PROSITE" id="PS51202"/>
    </source>
</evidence>
<dbReference type="PANTHER" id="PTHR30445">
    <property type="entry name" value="K(+)_H(+) ANTIPORTER SUBUNIT KHTT"/>
    <property type="match status" value="1"/>
</dbReference>
<proteinExistence type="inferred from homology"/>
<dbReference type="STRING" id="1437059.A6A05_12955"/>
<comment type="subcellular location">
    <subcellularLocation>
        <location evidence="1">Cell membrane</location>
        <topology evidence="1">Multi-pass membrane protein</topology>
    </subcellularLocation>
</comment>
<feature type="transmembrane region" description="Helical" evidence="8">
    <location>
        <begin position="532"/>
        <end position="552"/>
    </location>
</feature>
<dbReference type="SUPFAM" id="SSF116726">
    <property type="entry name" value="TrkA C-terminal domain-like"/>
    <property type="match status" value="2"/>
</dbReference>
<feature type="domain" description="RCK C-terminal" evidence="9">
    <location>
        <begin position="279"/>
        <end position="364"/>
    </location>
</feature>
<feature type="transmembrane region" description="Helical" evidence="8">
    <location>
        <begin position="39"/>
        <end position="57"/>
    </location>
</feature>
<evidence type="ECO:0000256" key="3">
    <source>
        <dbReference type="ARBA" id="ARBA00022448"/>
    </source>
</evidence>
<dbReference type="PANTHER" id="PTHR30445:SF3">
    <property type="entry name" value="TRANSPORT PROTEIN YIDE-RELATED"/>
    <property type="match status" value="1"/>
</dbReference>
<evidence type="ECO:0000256" key="6">
    <source>
        <dbReference type="ARBA" id="ARBA00022989"/>
    </source>
</evidence>
<dbReference type="InterPro" id="IPR006512">
    <property type="entry name" value="YidE_YbjL"/>
</dbReference>
<name>A0A178MMF3_9PROT</name>
<feature type="transmembrane region" description="Helical" evidence="8">
    <location>
        <begin position="440"/>
        <end position="458"/>
    </location>
</feature>
<comment type="caution">
    <text evidence="10">The sequence shown here is derived from an EMBL/GenBank/DDBJ whole genome shotgun (WGS) entry which is preliminary data.</text>
</comment>
<keyword evidence="7 8" id="KW-0472">Membrane</keyword>
<dbReference type="GO" id="GO:0005886">
    <property type="term" value="C:plasma membrane"/>
    <property type="evidence" value="ECO:0007669"/>
    <property type="project" value="UniProtKB-SubCell"/>
</dbReference>
<protein>
    <submittedName>
        <fullName evidence="10">Transporter</fullName>
    </submittedName>
</protein>
<evidence type="ECO:0000256" key="2">
    <source>
        <dbReference type="ARBA" id="ARBA00009854"/>
    </source>
</evidence>
<dbReference type="AlphaFoldDB" id="A0A178MMF3"/>
<evidence type="ECO:0000256" key="1">
    <source>
        <dbReference type="ARBA" id="ARBA00004651"/>
    </source>
</evidence>
<feature type="transmembrane region" description="Helical" evidence="8">
    <location>
        <begin position="406"/>
        <end position="428"/>
    </location>
</feature>
<dbReference type="GO" id="GO:0006813">
    <property type="term" value="P:potassium ion transport"/>
    <property type="evidence" value="ECO:0007669"/>
    <property type="project" value="InterPro"/>
</dbReference>
<evidence type="ECO:0000256" key="4">
    <source>
        <dbReference type="ARBA" id="ARBA00022475"/>
    </source>
</evidence>
<keyword evidence="6 8" id="KW-1133">Transmembrane helix</keyword>
<keyword evidence="3" id="KW-0813">Transport</keyword>
<dbReference type="Pfam" id="PF02080">
    <property type="entry name" value="TrkA_C"/>
    <property type="match status" value="1"/>
</dbReference>